<dbReference type="RefSeq" id="WP_114900088.1">
    <property type="nucleotide sequence ID" value="NZ_CP031222.1"/>
</dbReference>
<dbReference type="OrthoDB" id="6711256at2"/>
<gene>
    <name evidence="3" type="ORF">HYN46_14705</name>
</gene>
<feature type="transmembrane region" description="Helical" evidence="1">
    <location>
        <begin position="331"/>
        <end position="352"/>
    </location>
</feature>
<keyword evidence="1" id="KW-1133">Transmembrane helix</keyword>
<feature type="domain" description="ER-bound oxygenase mpaB/mpaB'/Rubber oxygenase catalytic" evidence="2">
    <location>
        <begin position="110"/>
        <end position="330"/>
    </location>
</feature>
<accession>A0A345P9M1</accession>
<dbReference type="AlphaFoldDB" id="A0A345P9M1"/>
<evidence type="ECO:0000313" key="4">
    <source>
        <dbReference type="Proteomes" id="UP000253940"/>
    </source>
</evidence>
<dbReference type="GO" id="GO:0016491">
    <property type="term" value="F:oxidoreductase activity"/>
    <property type="evidence" value="ECO:0007669"/>
    <property type="project" value="InterPro"/>
</dbReference>
<dbReference type="EMBL" id="CP031222">
    <property type="protein sequence ID" value="AXI03980.1"/>
    <property type="molecule type" value="Genomic_DNA"/>
</dbReference>
<keyword evidence="1" id="KW-0812">Transmembrane</keyword>
<keyword evidence="4" id="KW-1185">Reference proteome</keyword>
<keyword evidence="1" id="KW-0472">Membrane</keyword>
<evidence type="ECO:0000313" key="3">
    <source>
        <dbReference type="EMBL" id="AXI03980.1"/>
    </source>
</evidence>
<protein>
    <submittedName>
        <fullName evidence="3">DUF2236 domain-containing protein</fullName>
    </submittedName>
</protein>
<evidence type="ECO:0000256" key="1">
    <source>
        <dbReference type="SAM" id="Phobius"/>
    </source>
</evidence>
<dbReference type="PANTHER" id="PTHR37539">
    <property type="entry name" value="SECRETED PROTEIN-RELATED"/>
    <property type="match status" value="1"/>
</dbReference>
<reference evidence="3 4" key="1">
    <citation type="submission" date="2018-07" db="EMBL/GenBank/DDBJ databases">
        <title>Genome sequencing of Moraxellaceae gen. HYN0046.</title>
        <authorList>
            <person name="Kim M."/>
            <person name="Yi H."/>
        </authorList>
    </citation>
    <scope>NUCLEOTIDE SEQUENCE [LARGE SCALE GENOMIC DNA]</scope>
    <source>
        <strain evidence="3 4">HYN0046</strain>
    </source>
</reference>
<dbReference type="InterPro" id="IPR018713">
    <property type="entry name" value="MPAB/Lcp_cat_dom"/>
</dbReference>
<organism evidence="3 4">
    <name type="scientific">Aquirhabdus parva</name>
    <dbReference type="NCBI Taxonomy" id="2283318"/>
    <lineage>
        <taxon>Bacteria</taxon>
        <taxon>Pseudomonadati</taxon>
        <taxon>Pseudomonadota</taxon>
        <taxon>Gammaproteobacteria</taxon>
        <taxon>Moraxellales</taxon>
        <taxon>Moraxellaceae</taxon>
        <taxon>Aquirhabdus</taxon>
    </lineage>
</organism>
<sequence length="385" mass="42831">MDAYAEISALFDPDQLNPHLATSPLPGLSRTSWLWAMPLAPWLAQGDPLAEGVVTELRARQLPLSRPLPAIRQLASEGNAVCRDFLADMEAVPEWVDFDLMRRGGKMAYRHFPQLMIALIHGGLMTTFASADSARILAGTGRLEQNVVRRLFESSTLFFGVLDTEALRPGGAAWEICLRVRLMHAMVRMRLVSTGGWQVIHGQPINQLHTAAGPLFFGEMVLERLQSLGASIQPDEYEGYYLIWRYVTRLLGVPRGLLGETVEEQKAIDARILPLCFSPDDNSRLLAEVLLTGLKKLPDAERVPRSVHEVLARRMLGDDKADAMGIPRHPIGAWLAGVFVLGLRLYSWMLWIPAVARRAESFGKHYVNNMVKRGLAGVAADYQPH</sequence>
<evidence type="ECO:0000259" key="2">
    <source>
        <dbReference type="Pfam" id="PF09995"/>
    </source>
</evidence>
<dbReference type="InterPro" id="IPR037473">
    <property type="entry name" value="Lcp-like"/>
</dbReference>
<dbReference type="Proteomes" id="UP000253940">
    <property type="component" value="Chromosome"/>
</dbReference>
<dbReference type="PANTHER" id="PTHR37539:SF1">
    <property type="entry name" value="ER-BOUND OXYGENASE MPAB_MPAB'_RUBBER OXYGENASE CATALYTIC DOMAIN-CONTAINING PROTEIN"/>
    <property type="match status" value="1"/>
</dbReference>
<dbReference type="Pfam" id="PF09995">
    <property type="entry name" value="MPAB_Lcp_cat"/>
    <property type="match status" value="1"/>
</dbReference>
<dbReference type="KEGG" id="mbah:HYN46_14705"/>
<name>A0A345P9M1_9GAMM</name>
<proteinExistence type="predicted"/>